<dbReference type="AlphaFoldDB" id="A0A4Y2B3E6"/>
<gene>
    <name evidence="2" type="ORF">AVEN_271013_1</name>
</gene>
<organism evidence="2 3">
    <name type="scientific">Araneus ventricosus</name>
    <name type="common">Orbweaver spider</name>
    <name type="synonym">Epeira ventricosa</name>
    <dbReference type="NCBI Taxonomy" id="182803"/>
    <lineage>
        <taxon>Eukaryota</taxon>
        <taxon>Metazoa</taxon>
        <taxon>Ecdysozoa</taxon>
        <taxon>Arthropoda</taxon>
        <taxon>Chelicerata</taxon>
        <taxon>Arachnida</taxon>
        <taxon>Araneae</taxon>
        <taxon>Araneomorphae</taxon>
        <taxon>Entelegynae</taxon>
        <taxon>Araneoidea</taxon>
        <taxon>Araneidae</taxon>
        <taxon>Araneus</taxon>
    </lineage>
</organism>
<dbReference type="EMBL" id="BGPR01082039">
    <property type="protein sequence ID" value="GBL85574.1"/>
    <property type="molecule type" value="Genomic_DNA"/>
</dbReference>
<dbReference type="Proteomes" id="UP000499080">
    <property type="component" value="Unassembled WGS sequence"/>
</dbReference>
<accession>A0A4Y2B3E6</accession>
<comment type="caution">
    <text evidence="2">The sequence shown here is derived from an EMBL/GenBank/DDBJ whole genome shotgun (WGS) entry which is preliminary data.</text>
</comment>
<protein>
    <submittedName>
        <fullName evidence="2">Uncharacterized protein</fullName>
    </submittedName>
</protein>
<evidence type="ECO:0000256" key="1">
    <source>
        <dbReference type="SAM" id="MobiDB-lite"/>
    </source>
</evidence>
<evidence type="ECO:0000313" key="2">
    <source>
        <dbReference type="EMBL" id="GBL85574.1"/>
    </source>
</evidence>
<sequence length="144" mass="16127">TVVEEEIASPAPVPSAGEDCMDTTHDSSTQLSKNKTSFDIYDLLRSFIQPFGTPNKQDPESLKFHHLVYPQLLPFDLPKEMQKTPEEKQGSELISLISEILDLVSSKEDEEVRSESADLVSSKEDEDCSSWFSFNRVSSIIKSA</sequence>
<name>A0A4Y2B3E6_ARAVE</name>
<proteinExistence type="predicted"/>
<reference evidence="2 3" key="1">
    <citation type="journal article" date="2019" name="Sci. Rep.">
        <title>Orb-weaving spider Araneus ventricosus genome elucidates the spidroin gene catalogue.</title>
        <authorList>
            <person name="Kono N."/>
            <person name="Nakamura H."/>
            <person name="Ohtoshi R."/>
            <person name="Moran D.A.P."/>
            <person name="Shinohara A."/>
            <person name="Yoshida Y."/>
            <person name="Fujiwara M."/>
            <person name="Mori M."/>
            <person name="Tomita M."/>
            <person name="Arakawa K."/>
        </authorList>
    </citation>
    <scope>NUCLEOTIDE SEQUENCE [LARGE SCALE GENOMIC DNA]</scope>
</reference>
<feature type="region of interest" description="Disordered" evidence="1">
    <location>
        <begin position="1"/>
        <end position="31"/>
    </location>
</feature>
<keyword evidence="3" id="KW-1185">Reference proteome</keyword>
<evidence type="ECO:0000313" key="3">
    <source>
        <dbReference type="Proteomes" id="UP000499080"/>
    </source>
</evidence>
<feature type="non-terminal residue" evidence="2">
    <location>
        <position position="1"/>
    </location>
</feature>